<comment type="caution">
    <text evidence="2">The sequence shown here is derived from an EMBL/GenBank/DDBJ whole genome shotgun (WGS) entry which is preliminary data.</text>
</comment>
<name>A0A9P7KF14_9AGAR</name>
<evidence type="ECO:0000313" key="3">
    <source>
        <dbReference type="Proteomes" id="UP000717328"/>
    </source>
</evidence>
<dbReference type="SUPFAM" id="SSF56112">
    <property type="entry name" value="Protein kinase-like (PK-like)"/>
    <property type="match status" value="1"/>
</dbReference>
<feature type="domain" description="Protein kinase" evidence="1">
    <location>
        <begin position="383"/>
        <end position="619"/>
    </location>
</feature>
<sequence>MSFELACYYPAEQPCYFILEIAKHARVTTLLRRVQQELLSGYEVNLSRHHIYLFKTDFGVEPEETVRKRALEWLHQVKKDDRLDDAIVLASLFPGGPSSSNIINIMISDPEAMCYFPSLHYTHPGSVLVLEMSKRVSDPLFFQREKLRKDLRKRMDTVCPAYSPSETVGSGVLNRIRELLENDTNKMSELLESVNTGRPGGVPVAIFNPALATLQFRLDHLDQVQVDHRDITNATQYLADAVKVHHDKAARERAIKDNIDGAIGQHGSWNKKIGWAGGIKPSCCWWHEDFLVAVMELKNTVGLDGNPLVQVIVDYSKIISQEKYKPFRDFCNFPTVLLGIAENRIDISVAVCVGEIHVTKLLTLDVIVGFLASDNIIHLARVFKALSACREDLTGYYREVKQKTARPLSCVFPEPTPVDSSVVMPGLAYKGFMNRSGEPISVLMSLGGERFTAMYIAELDGIENDVLVKFTTRYNEKAHGILADAGLAPKLHFCTRVIGGLYMVVMDRVDGKSVWDLQVDNEPIPAVILEQVSKAIGLLHKENIVFGDLRESNILYNSSKNCAVIVDFDWAGVHDVDRYPATLNRANDRAWDVMPYGIMLKKHDLGQLERLGGLCKPST</sequence>
<accession>A0A9P7KF14</accession>
<dbReference type="GO" id="GO:0004672">
    <property type="term" value="F:protein kinase activity"/>
    <property type="evidence" value="ECO:0007669"/>
    <property type="project" value="InterPro"/>
</dbReference>
<reference evidence="2" key="2">
    <citation type="submission" date="2021-10" db="EMBL/GenBank/DDBJ databases">
        <title>Phylogenomics reveals ancestral predisposition of the termite-cultivated fungus Termitomyces towards a domesticated lifestyle.</title>
        <authorList>
            <person name="Auxier B."/>
            <person name="Grum-Grzhimaylo A."/>
            <person name="Cardenas M.E."/>
            <person name="Lodge J.D."/>
            <person name="Laessoe T."/>
            <person name="Pedersen O."/>
            <person name="Smith M.E."/>
            <person name="Kuyper T.W."/>
            <person name="Franco-Molano E.A."/>
            <person name="Baroni T.J."/>
            <person name="Aanen D.K."/>
        </authorList>
    </citation>
    <scope>NUCLEOTIDE SEQUENCE</scope>
    <source>
        <strain evidence="2">D49</strain>
    </source>
</reference>
<dbReference type="AlphaFoldDB" id="A0A9P7KF14"/>
<dbReference type="Gene3D" id="1.10.510.10">
    <property type="entry name" value="Transferase(Phosphotransferase) domain 1"/>
    <property type="match status" value="1"/>
</dbReference>
<dbReference type="OrthoDB" id="3250441at2759"/>
<evidence type="ECO:0000259" key="1">
    <source>
        <dbReference type="PROSITE" id="PS50011"/>
    </source>
</evidence>
<proteinExistence type="predicted"/>
<evidence type="ECO:0000313" key="2">
    <source>
        <dbReference type="EMBL" id="KAG5649766.1"/>
    </source>
</evidence>
<dbReference type="Proteomes" id="UP000717328">
    <property type="component" value="Unassembled WGS sequence"/>
</dbReference>
<gene>
    <name evidence="2" type="ORF">H0H81_002108</name>
</gene>
<dbReference type="InterPro" id="IPR000719">
    <property type="entry name" value="Prot_kinase_dom"/>
</dbReference>
<organism evidence="2 3">
    <name type="scientific">Sphagnurus paluster</name>
    <dbReference type="NCBI Taxonomy" id="117069"/>
    <lineage>
        <taxon>Eukaryota</taxon>
        <taxon>Fungi</taxon>
        <taxon>Dikarya</taxon>
        <taxon>Basidiomycota</taxon>
        <taxon>Agaricomycotina</taxon>
        <taxon>Agaricomycetes</taxon>
        <taxon>Agaricomycetidae</taxon>
        <taxon>Agaricales</taxon>
        <taxon>Tricholomatineae</taxon>
        <taxon>Lyophyllaceae</taxon>
        <taxon>Sphagnurus</taxon>
    </lineage>
</organism>
<reference evidence="2" key="1">
    <citation type="submission" date="2021-02" db="EMBL/GenBank/DDBJ databases">
        <authorList>
            <person name="Nieuwenhuis M."/>
            <person name="Van De Peppel L.J.J."/>
        </authorList>
    </citation>
    <scope>NUCLEOTIDE SEQUENCE</scope>
    <source>
        <strain evidence="2">D49</strain>
    </source>
</reference>
<keyword evidence="3" id="KW-1185">Reference proteome</keyword>
<dbReference type="InterPro" id="IPR011009">
    <property type="entry name" value="Kinase-like_dom_sf"/>
</dbReference>
<protein>
    <recommendedName>
        <fullName evidence="1">Protein kinase domain-containing protein</fullName>
    </recommendedName>
</protein>
<dbReference type="GO" id="GO:0005524">
    <property type="term" value="F:ATP binding"/>
    <property type="evidence" value="ECO:0007669"/>
    <property type="project" value="InterPro"/>
</dbReference>
<dbReference type="EMBL" id="JABCKI010000717">
    <property type="protein sequence ID" value="KAG5649766.1"/>
    <property type="molecule type" value="Genomic_DNA"/>
</dbReference>
<dbReference type="PROSITE" id="PS50011">
    <property type="entry name" value="PROTEIN_KINASE_DOM"/>
    <property type="match status" value="1"/>
</dbReference>